<feature type="domain" description="Response regulatory" evidence="3">
    <location>
        <begin position="7"/>
        <end position="121"/>
    </location>
</feature>
<keyword evidence="1 2" id="KW-0597">Phosphoprotein</keyword>
<evidence type="ECO:0000313" key="5">
    <source>
        <dbReference type="EMBL" id="SCZ47652.1"/>
    </source>
</evidence>
<dbReference type="RefSeq" id="WP_064309077.1">
    <property type="nucleotide sequence ID" value="NZ_CP183398.1"/>
</dbReference>
<evidence type="ECO:0000256" key="2">
    <source>
        <dbReference type="PROSITE-ProRule" id="PRU00169"/>
    </source>
</evidence>
<dbReference type="Proteomes" id="UP000078356">
    <property type="component" value="Unassembled WGS sequence"/>
</dbReference>
<comment type="caution">
    <text evidence="4">The sequence shown here is derived from an EMBL/GenBank/DDBJ whole genome shotgun (WGS) entry which is preliminary data.</text>
</comment>
<evidence type="ECO:0000256" key="1">
    <source>
        <dbReference type="ARBA" id="ARBA00022553"/>
    </source>
</evidence>
<accession>A0A178L866</accession>
<feature type="modified residue" description="4-aspartylphosphate" evidence="2">
    <location>
        <position position="58"/>
    </location>
</feature>
<reference evidence="4 6" key="1">
    <citation type="submission" date="2016-04" db="EMBL/GenBank/DDBJ databases">
        <title>Draft Genome Sequences of Staphylococcus capitis Strain H36, S. capitis Strain H65, S. cohnii Strain H62, S. hominis Strain H69, Mycobacterium iranicum Strain H39, Plantibacter sp. Strain H53, Pseudomonas oryzihabitans Strain H72, and Microbacterium sp. Strain H83, isolated from residential settings.</title>
        <authorList>
            <person name="Lymperopoulou D."/>
            <person name="Adams R.I."/>
            <person name="Lindow S."/>
            <person name="Coil D.A."/>
            <person name="Jospin G."/>
            <person name="Eisen J.A."/>
        </authorList>
    </citation>
    <scope>NUCLEOTIDE SEQUENCE [LARGE SCALE GENOMIC DNA]</scope>
    <source>
        <strain evidence="4 6">H72</strain>
    </source>
</reference>
<reference evidence="5" key="2">
    <citation type="submission" date="2016-10" db="EMBL/GenBank/DDBJ databases">
        <authorList>
            <person name="Varghese N."/>
            <person name="Submissions S."/>
        </authorList>
    </citation>
    <scope>NUCLEOTIDE SEQUENCE</scope>
    <source>
        <strain evidence="5">DSM 15758</strain>
    </source>
</reference>
<dbReference type="Gene3D" id="3.40.50.2300">
    <property type="match status" value="1"/>
</dbReference>
<name>A0A178L866_9PSED</name>
<dbReference type="InterPro" id="IPR050595">
    <property type="entry name" value="Bact_response_regulator"/>
</dbReference>
<evidence type="ECO:0000313" key="4">
    <source>
        <dbReference type="EMBL" id="OAN25022.1"/>
    </source>
</evidence>
<dbReference type="SMART" id="SM00448">
    <property type="entry name" value="REC"/>
    <property type="match status" value="1"/>
</dbReference>
<dbReference type="OrthoDB" id="9784719at2"/>
<protein>
    <submittedName>
        <fullName evidence="5">Response regulator receiver domain-containing protein</fullName>
    </submittedName>
    <submittedName>
        <fullName evidence="4">Transcriptional regulator</fullName>
    </submittedName>
</protein>
<reference evidence="7" key="3">
    <citation type="submission" date="2016-10" db="EMBL/GenBank/DDBJ databases">
        <authorList>
            <person name="de Groot N.N."/>
        </authorList>
    </citation>
    <scope>NUCLEOTIDE SEQUENCE [LARGE SCALE GENOMIC DNA]</scope>
    <source>
        <strain evidence="7">DSM 15758</strain>
    </source>
</reference>
<evidence type="ECO:0000259" key="3">
    <source>
        <dbReference type="PROSITE" id="PS50110"/>
    </source>
</evidence>
<dbReference type="SUPFAM" id="SSF52172">
    <property type="entry name" value="CheY-like"/>
    <property type="match status" value="1"/>
</dbReference>
<organism evidence="4 6">
    <name type="scientific">Pseudomonas oryzihabitans</name>
    <dbReference type="NCBI Taxonomy" id="47885"/>
    <lineage>
        <taxon>Bacteria</taxon>
        <taxon>Pseudomonadati</taxon>
        <taxon>Pseudomonadota</taxon>
        <taxon>Gammaproteobacteria</taxon>
        <taxon>Pseudomonadales</taxon>
        <taxon>Pseudomonadaceae</taxon>
        <taxon>Pseudomonas</taxon>
    </lineage>
</organism>
<dbReference type="EMBL" id="LWCR01000053">
    <property type="protein sequence ID" value="OAN25022.1"/>
    <property type="molecule type" value="Genomic_DNA"/>
</dbReference>
<evidence type="ECO:0000313" key="7">
    <source>
        <dbReference type="Proteomes" id="UP000183046"/>
    </source>
</evidence>
<dbReference type="EMBL" id="FMWB01000015">
    <property type="protein sequence ID" value="SCZ47652.1"/>
    <property type="molecule type" value="Genomic_DNA"/>
</dbReference>
<dbReference type="PROSITE" id="PS50110">
    <property type="entry name" value="RESPONSE_REGULATORY"/>
    <property type="match status" value="1"/>
</dbReference>
<dbReference type="InterPro" id="IPR001789">
    <property type="entry name" value="Sig_transdc_resp-reg_receiver"/>
</dbReference>
<accession>A0A1G5PDN7</accession>
<dbReference type="Pfam" id="PF00072">
    <property type="entry name" value="Response_reg"/>
    <property type="match status" value="1"/>
</dbReference>
<gene>
    <name evidence="4" type="ORF">A4V15_24025</name>
    <name evidence="5" type="ORF">SAMN05216279_11549</name>
</gene>
<dbReference type="Proteomes" id="UP000183046">
    <property type="component" value="Unassembled WGS sequence"/>
</dbReference>
<dbReference type="GO" id="GO:0000160">
    <property type="term" value="P:phosphorelay signal transduction system"/>
    <property type="evidence" value="ECO:0007669"/>
    <property type="project" value="InterPro"/>
</dbReference>
<dbReference type="PANTHER" id="PTHR44591">
    <property type="entry name" value="STRESS RESPONSE REGULATOR PROTEIN 1"/>
    <property type="match status" value="1"/>
</dbReference>
<dbReference type="AlphaFoldDB" id="A0A178L866"/>
<sequence>MTYSHPHILVVEDEPLVRQLICDILADLGAVVTECDRADSGFEYLESHASEVTMVISDILMPGRLDGYQLAHLVFLRWPELPVLLTSGFSGAQTHQLPANTSFLGKPWSYQQIEDAVRARLPACF</sequence>
<proteinExistence type="predicted"/>
<evidence type="ECO:0000313" key="6">
    <source>
        <dbReference type="Proteomes" id="UP000078356"/>
    </source>
</evidence>
<dbReference type="PANTHER" id="PTHR44591:SF21">
    <property type="entry name" value="TWO-COMPONENT RESPONSE REGULATOR"/>
    <property type="match status" value="1"/>
</dbReference>
<dbReference type="InterPro" id="IPR011006">
    <property type="entry name" value="CheY-like_superfamily"/>
</dbReference>